<dbReference type="Proteomes" id="UP000255460">
    <property type="component" value="Unassembled WGS sequence"/>
</dbReference>
<dbReference type="Gene3D" id="1.25.40.880">
    <property type="entry name" value="Alkyl sulfatase, dimerisation domain"/>
    <property type="match status" value="1"/>
</dbReference>
<dbReference type="PANTHER" id="PTHR43223:SF1">
    <property type="entry name" value="ALKYL_ARYL-SULFATASE BDS1"/>
    <property type="match status" value="1"/>
</dbReference>
<dbReference type="Pfam" id="PF14863">
    <property type="entry name" value="Alkyl_sulf_dimr"/>
    <property type="match status" value="1"/>
</dbReference>
<dbReference type="InterPro" id="IPR036866">
    <property type="entry name" value="RibonucZ/Hydroxyglut_hydro"/>
</dbReference>
<feature type="domain" description="Alkyl sulfatase dimerisation" evidence="1">
    <location>
        <begin position="27"/>
        <end position="140"/>
    </location>
</feature>
<dbReference type="EMBL" id="UFZQ01000001">
    <property type="protein sequence ID" value="STE89247.1"/>
    <property type="molecule type" value="Genomic_DNA"/>
</dbReference>
<protein>
    <submittedName>
        <fullName evidence="2">Metallo-beta-lactamase superfamily protein</fullName>
    </submittedName>
</protein>
<dbReference type="GO" id="GO:0030288">
    <property type="term" value="C:outer membrane-bounded periplasmic space"/>
    <property type="evidence" value="ECO:0007669"/>
    <property type="project" value="TreeGrafter"/>
</dbReference>
<dbReference type="SUPFAM" id="SSF56281">
    <property type="entry name" value="Metallo-hydrolase/oxidoreductase"/>
    <property type="match status" value="1"/>
</dbReference>
<accession>A0A376L474</accession>
<evidence type="ECO:0000259" key="1">
    <source>
        <dbReference type="Pfam" id="PF14863"/>
    </source>
</evidence>
<dbReference type="InterPro" id="IPR029228">
    <property type="entry name" value="Alkyl_sulf_dimr"/>
</dbReference>
<dbReference type="GO" id="GO:0018909">
    <property type="term" value="P:dodecyl sulfate metabolic process"/>
    <property type="evidence" value="ECO:0007669"/>
    <property type="project" value="TreeGrafter"/>
</dbReference>
<sequence length="155" mass="17275">MIYIGKYRDTIKYIHDQTLHLANQGYTMNEIGDMIKLPPALANNWASRGYYGSVSHNARAVYNFYLGYYDGNPANLHPYGQVEMGKRYVQALGGSARVINLAQEANKQGDYRWSAELLKQVIAANPGDQVAKNLQRITLNSWAIRPSPPPGAVST</sequence>
<dbReference type="AlphaFoldDB" id="A0A376L474"/>
<dbReference type="GO" id="GO:0018741">
    <property type="term" value="F:linear primary-alkylsulfatase activity"/>
    <property type="evidence" value="ECO:0007669"/>
    <property type="project" value="TreeGrafter"/>
</dbReference>
<proteinExistence type="predicted"/>
<gene>
    <name evidence="2" type="ORF">NCTC10418_06970</name>
</gene>
<name>A0A376L474_ECOLX</name>
<dbReference type="GO" id="GO:0046983">
    <property type="term" value="F:protein dimerization activity"/>
    <property type="evidence" value="ECO:0007669"/>
    <property type="project" value="InterPro"/>
</dbReference>
<reference evidence="2 3" key="1">
    <citation type="submission" date="2018-06" db="EMBL/GenBank/DDBJ databases">
        <authorList>
            <consortium name="Pathogen Informatics"/>
            <person name="Doyle S."/>
        </authorList>
    </citation>
    <scope>NUCLEOTIDE SEQUENCE [LARGE SCALE GENOMIC DNA]</scope>
    <source>
        <strain evidence="2 3">NCTC10418</strain>
    </source>
</reference>
<dbReference type="InterPro" id="IPR038536">
    <property type="entry name" value="Alkyl/aryl-sulf_dimr_sf"/>
</dbReference>
<dbReference type="PANTHER" id="PTHR43223">
    <property type="entry name" value="ALKYL/ARYL-SULFATASE"/>
    <property type="match status" value="1"/>
</dbReference>
<dbReference type="InterPro" id="IPR052195">
    <property type="entry name" value="Bact_Alkyl/Aryl-Sulfatase"/>
</dbReference>
<organism evidence="2 3">
    <name type="scientific">Escherichia coli</name>
    <dbReference type="NCBI Taxonomy" id="562"/>
    <lineage>
        <taxon>Bacteria</taxon>
        <taxon>Pseudomonadati</taxon>
        <taxon>Pseudomonadota</taxon>
        <taxon>Gammaproteobacteria</taxon>
        <taxon>Enterobacterales</taxon>
        <taxon>Enterobacteriaceae</taxon>
        <taxon>Escherichia</taxon>
    </lineage>
</organism>
<evidence type="ECO:0000313" key="2">
    <source>
        <dbReference type="EMBL" id="STE89247.1"/>
    </source>
</evidence>
<evidence type="ECO:0000313" key="3">
    <source>
        <dbReference type="Proteomes" id="UP000255460"/>
    </source>
</evidence>